<name>A0ABT3RV28_9BACT</name>
<feature type="transmembrane region" description="Helical" evidence="1">
    <location>
        <begin position="158"/>
        <end position="175"/>
    </location>
</feature>
<feature type="transmembrane region" description="Helical" evidence="1">
    <location>
        <begin position="133"/>
        <end position="152"/>
    </location>
</feature>
<feature type="transmembrane region" description="Helical" evidence="1">
    <location>
        <begin position="182"/>
        <end position="209"/>
    </location>
</feature>
<dbReference type="Proteomes" id="UP001209885">
    <property type="component" value="Unassembled WGS sequence"/>
</dbReference>
<gene>
    <name evidence="2" type="ORF">OO013_15115</name>
</gene>
<feature type="transmembrane region" description="Helical" evidence="1">
    <location>
        <begin position="37"/>
        <end position="54"/>
    </location>
</feature>
<protein>
    <recommendedName>
        <fullName evidence="4">EpsG-like glucosyltransferase</fullName>
    </recommendedName>
</protein>
<dbReference type="RefSeq" id="WP_266057761.1">
    <property type="nucleotide sequence ID" value="NZ_JAPFQN010000009.1"/>
</dbReference>
<keyword evidence="1" id="KW-0472">Membrane</keyword>
<feature type="transmembrane region" description="Helical" evidence="1">
    <location>
        <begin position="329"/>
        <end position="348"/>
    </location>
</feature>
<evidence type="ECO:0008006" key="4">
    <source>
        <dbReference type="Google" id="ProtNLM"/>
    </source>
</evidence>
<evidence type="ECO:0000256" key="1">
    <source>
        <dbReference type="SAM" id="Phobius"/>
    </source>
</evidence>
<reference evidence="2 3" key="1">
    <citation type="submission" date="2022-11" db="EMBL/GenBank/DDBJ databases">
        <title>The characterization of three novel Bacteroidetes species and genomic analysis of their roles in tidal elemental geochemical cycles.</title>
        <authorList>
            <person name="Ma K."/>
        </authorList>
    </citation>
    <scope>NUCLEOTIDE SEQUENCE [LARGE SCALE GENOMIC DNA]</scope>
    <source>
        <strain evidence="2 3">M17</strain>
    </source>
</reference>
<evidence type="ECO:0000313" key="3">
    <source>
        <dbReference type="Proteomes" id="UP001209885"/>
    </source>
</evidence>
<dbReference type="EMBL" id="JAPFQN010000009">
    <property type="protein sequence ID" value="MCX2745209.1"/>
    <property type="molecule type" value="Genomic_DNA"/>
</dbReference>
<evidence type="ECO:0000313" key="2">
    <source>
        <dbReference type="EMBL" id="MCX2745209.1"/>
    </source>
</evidence>
<comment type="caution">
    <text evidence="2">The sequence shown here is derived from an EMBL/GenBank/DDBJ whole genome shotgun (WGS) entry which is preliminary data.</text>
</comment>
<accession>A0ABT3RV28</accession>
<keyword evidence="1" id="KW-0812">Transmembrane</keyword>
<keyword evidence="3" id="KW-1185">Reference proteome</keyword>
<sequence>MIYGLLIIAITWGISLSIINNYQSKHPKIDLNFLKNLIPYHLFLSFAYYLYAVFNPSDSQYYYKKILYNFRGPEWMDFYGTSTTFIEWIGYPFVKWFGFSYEAMMALFSFFGMLGFIYFYLFFKERIKFNHSFFGFDLVTLFFLLPNLHFWSGSFGKGSIIFFGIGLFFYGLNNIKGRWKILLLAGLLIYHIRPHIMFVMLISAIIGFTFSNKGVTTGMKIGVIIIAAGAFAFIYQDVLAMVGIEQGEEIASGLNLDHRAAELAKATSGIDISSYSLPLQVFTFLYRPLFFDAPGMLGLIVSFENVFLLAVTIMFFAKGGLKYLFTGDFTVKTAFLSFITVSIALAQISGNLGIAIRQKSQVMLLFLFIIVKMLDDKKMKAAYAVWKEKQRKARMKAQMEAMKVE</sequence>
<feature type="transmembrane region" description="Helical" evidence="1">
    <location>
        <begin position="99"/>
        <end position="121"/>
    </location>
</feature>
<keyword evidence="1" id="KW-1133">Transmembrane helix</keyword>
<feature type="transmembrane region" description="Helical" evidence="1">
    <location>
        <begin position="297"/>
        <end position="317"/>
    </location>
</feature>
<organism evidence="2 3">
    <name type="scientific">Mangrovivirga halotolerans</name>
    <dbReference type="NCBI Taxonomy" id="2993936"/>
    <lineage>
        <taxon>Bacteria</taxon>
        <taxon>Pseudomonadati</taxon>
        <taxon>Bacteroidota</taxon>
        <taxon>Cytophagia</taxon>
        <taxon>Cytophagales</taxon>
        <taxon>Mangrovivirgaceae</taxon>
        <taxon>Mangrovivirga</taxon>
    </lineage>
</organism>
<proteinExistence type="predicted"/>
<feature type="transmembrane region" description="Helical" evidence="1">
    <location>
        <begin position="221"/>
        <end position="242"/>
    </location>
</feature>